<accession>A0A5N5WU42</accession>
<proteinExistence type="predicted"/>
<organism evidence="2 3">
    <name type="scientific">Aspergillus leporis</name>
    <dbReference type="NCBI Taxonomy" id="41062"/>
    <lineage>
        <taxon>Eukaryota</taxon>
        <taxon>Fungi</taxon>
        <taxon>Dikarya</taxon>
        <taxon>Ascomycota</taxon>
        <taxon>Pezizomycotina</taxon>
        <taxon>Eurotiomycetes</taxon>
        <taxon>Eurotiomycetidae</taxon>
        <taxon>Eurotiales</taxon>
        <taxon>Aspergillaceae</taxon>
        <taxon>Aspergillus</taxon>
        <taxon>Aspergillus subgen. Circumdati</taxon>
    </lineage>
</organism>
<feature type="compositionally biased region" description="Basic residues" evidence="1">
    <location>
        <begin position="362"/>
        <end position="372"/>
    </location>
</feature>
<keyword evidence="3" id="KW-1185">Reference proteome</keyword>
<feature type="compositionally biased region" description="Low complexity" evidence="1">
    <location>
        <begin position="181"/>
        <end position="194"/>
    </location>
</feature>
<gene>
    <name evidence="2" type="ORF">BDV29DRAFT_160267</name>
</gene>
<evidence type="ECO:0000256" key="1">
    <source>
        <dbReference type="SAM" id="MobiDB-lite"/>
    </source>
</evidence>
<evidence type="ECO:0000313" key="3">
    <source>
        <dbReference type="Proteomes" id="UP000326565"/>
    </source>
</evidence>
<sequence length="444" mass="49328">MARFEEHFVRDSPLPSTQQLKFGSFESSSFKYKHDAYSTPLKTRDSGVISESFRNDTPVLDHSARFNDLDVSCSSSEVSMKIASPEIKKRHRISLGLASQVSLLLPQEGKGPRKPKANIMPLLRKSSRDDSLSTPLDLSRSSSEHGGLGITANFESGEHQSDPVMDPTSRKEFSGFHHRPTSGTSQLSTTSSSSMNKPGLQNIHTMPQATRSYTPPLSQSYQTSILESDASGKGDSAEGELLGRSGSDTLYASVRASSGQTPRLSLQTHDNSLTRLSGISQTNITGRSSFSYSRDNGSTLDTGSPLSRSSLDFVFRSRTRTSVDPISRAATVQAARQAFEEKEAAKTRKFQEQQMKAEEKQIRRKEKHHWRTSLRDEEPPSPVWEKEPQGKSNPPETLDPSSTTSQPGSNSGSWKSQPKNTWMLFLTWLRTRVFKLRRRVRNLG</sequence>
<feature type="compositionally biased region" description="Basic and acidic residues" evidence="1">
    <location>
        <begin position="345"/>
        <end position="361"/>
    </location>
</feature>
<feature type="region of interest" description="Disordered" evidence="1">
    <location>
        <begin position="106"/>
        <end position="199"/>
    </location>
</feature>
<name>A0A5N5WU42_9EURO</name>
<dbReference type="OrthoDB" id="5377213at2759"/>
<reference evidence="2 3" key="1">
    <citation type="submission" date="2019-04" db="EMBL/GenBank/DDBJ databases">
        <title>Friends and foes A comparative genomics study of 23 Aspergillus species from section Flavi.</title>
        <authorList>
            <consortium name="DOE Joint Genome Institute"/>
            <person name="Kjaerbolling I."/>
            <person name="Vesth T."/>
            <person name="Frisvad J.C."/>
            <person name="Nybo J.L."/>
            <person name="Theobald S."/>
            <person name="Kildgaard S."/>
            <person name="Isbrandt T."/>
            <person name="Kuo A."/>
            <person name="Sato A."/>
            <person name="Lyhne E.K."/>
            <person name="Kogle M.E."/>
            <person name="Wiebenga A."/>
            <person name="Kun R.S."/>
            <person name="Lubbers R.J."/>
            <person name="Makela M.R."/>
            <person name="Barry K."/>
            <person name="Chovatia M."/>
            <person name="Clum A."/>
            <person name="Daum C."/>
            <person name="Haridas S."/>
            <person name="He G."/>
            <person name="LaButti K."/>
            <person name="Lipzen A."/>
            <person name="Mondo S."/>
            <person name="Riley R."/>
            <person name="Salamov A."/>
            <person name="Simmons B.A."/>
            <person name="Magnuson J.K."/>
            <person name="Henrissat B."/>
            <person name="Mortensen U.H."/>
            <person name="Larsen T.O."/>
            <person name="Devries R.P."/>
            <person name="Grigoriev I.V."/>
            <person name="Machida M."/>
            <person name="Baker S.E."/>
            <person name="Andersen M.R."/>
        </authorList>
    </citation>
    <scope>NUCLEOTIDE SEQUENCE [LARGE SCALE GENOMIC DNA]</scope>
    <source>
        <strain evidence="2 3">CBS 151.66</strain>
    </source>
</reference>
<dbReference type="EMBL" id="ML732296">
    <property type="protein sequence ID" value="KAB8070622.1"/>
    <property type="molecule type" value="Genomic_DNA"/>
</dbReference>
<dbReference type="AlphaFoldDB" id="A0A5N5WU42"/>
<dbReference type="Proteomes" id="UP000326565">
    <property type="component" value="Unassembled WGS sequence"/>
</dbReference>
<feature type="region of interest" description="Disordered" evidence="1">
    <location>
        <begin position="345"/>
        <end position="417"/>
    </location>
</feature>
<feature type="compositionally biased region" description="Basic and acidic residues" evidence="1">
    <location>
        <begin position="373"/>
        <end position="389"/>
    </location>
</feature>
<protein>
    <submittedName>
        <fullName evidence="2">Uncharacterized protein</fullName>
    </submittedName>
</protein>
<evidence type="ECO:0000313" key="2">
    <source>
        <dbReference type="EMBL" id="KAB8070622.1"/>
    </source>
</evidence>
<feature type="compositionally biased region" description="Polar residues" evidence="1">
    <location>
        <begin position="390"/>
        <end position="417"/>
    </location>
</feature>
<feature type="region of interest" description="Disordered" evidence="1">
    <location>
        <begin position="285"/>
        <end position="308"/>
    </location>
</feature>